<sequence>MKRIREQARSHISMGFCQFVGLEGRMLGSEGFVEHTPGQVRADRPGLISGRCRSNVGAGLLAKAVWQSKMQ</sequence>
<reference evidence="2 4" key="2">
    <citation type="submission" date="2018-03" db="EMBL/GenBank/DDBJ databases">
        <title>Diversity of bacteria associated with corn roots inoculated with woodland soils in Canada, and Description of Pseudomonas aylmerense sp. nov.</title>
        <authorList>
            <person name="Tambong J.T."/>
            <person name="Xu R."/>
            <person name="Tchagang C."/>
        </authorList>
    </citation>
    <scope>NUCLEOTIDE SEQUENCE [LARGE SCALE GENOMIC DNA]</scope>
    <source>
        <strain evidence="2 4">S1E44</strain>
    </source>
</reference>
<evidence type="ECO:0000313" key="4">
    <source>
        <dbReference type="Proteomes" id="UP000240571"/>
    </source>
</evidence>
<evidence type="ECO:0000313" key="3">
    <source>
        <dbReference type="Proteomes" id="UP000095081"/>
    </source>
</evidence>
<organism evidence="2 4">
    <name type="scientific">Pseudomonas aylmerensis</name>
    <dbReference type="NCBI Taxonomy" id="1869229"/>
    <lineage>
        <taxon>Bacteria</taxon>
        <taxon>Pseudomonadati</taxon>
        <taxon>Pseudomonadota</taxon>
        <taxon>Gammaproteobacteria</taxon>
        <taxon>Pseudomonadales</taxon>
        <taxon>Pseudomonadaceae</taxon>
        <taxon>Pseudomonas</taxon>
    </lineage>
</organism>
<dbReference type="AlphaFoldDB" id="A0A2T4GC70"/>
<dbReference type="EMBL" id="PYWW01000003">
    <property type="protein sequence ID" value="PTC33167.1"/>
    <property type="molecule type" value="Genomic_DNA"/>
</dbReference>
<name>A0A2T4GC70_9PSED</name>
<protein>
    <submittedName>
        <fullName evidence="2">Uncharacterized protein</fullName>
    </submittedName>
</protein>
<evidence type="ECO:0000313" key="1">
    <source>
        <dbReference type="EMBL" id="OCW23396.1"/>
    </source>
</evidence>
<comment type="caution">
    <text evidence="2">The sequence shown here is derived from an EMBL/GenBank/DDBJ whole genome shotgun (WGS) entry which is preliminary data.</text>
</comment>
<accession>A0A2T4GC70</accession>
<dbReference type="EMBL" id="MAUE01000032">
    <property type="protein sequence ID" value="OCW23396.1"/>
    <property type="molecule type" value="Genomic_DNA"/>
</dbReference>
<evidence type="ECO:0000313" key="2">
    <source>
        <dbReference type="EMBL" id="PTC33167.1"/>
    </source>
</evidence>
<reference evidence="1 3" key="1">
    <citation type="submission" date="2016-06" db="EMBL/GenBank/DDBJ databases">
        <title>Draft genome sequence of Pseudomonas sp. S1E40, a novel strain antagonistic activity to fungal plant pathogen.</title>
        <authorList>
            <person name="Tambong J.T."/>
            <person name="Tchagang C."/>
            <person name="Xu R."/>
        </authorList>
    </citation>
    <scope>NUCLEOTIDE SEQUENCE [LARGE SCALE GENOMIC DNA]</scope>
    <source>
        <strain evidence="1 3">S1E40</strain>
    </source>
</reference>
<proteinExistence type="predicted"/>
<dbReference type="Proteomes" id="UP000240571">
    <property type="component" value="Unassembled WGS sequence"/>
</dbReference>
<dbReference type="Proteomes" id="UP000095081">
    <property type="component" value="Unassembled WGS sequence"/>
</dbReference>
<gene>
    <name evidence="1" type="ORF">BBG20_21195</name>
    <name evidence="2" type="ORF">C9382_00875</name>
</gene>
<keyword evidence="3" id="KW-1185">Reference proteome</keyword>